<comment type="caution">
    <text evidence="1">The sequence shown here is derived from an EMBL/GenBank/DDBJ whole genome shotgun (WGS) entry which is preliminary data.</text>
</comment>
<evidence type="ECO:0000313" key="2">
    <source>
        <dbReference type="Proteomes" id="UP000317650"/>
    </source>
</evidence>
<evidence type="ECO:0008006" key="3">
    <source>
        <dbReference type="Google" id="ProtNLM"/>
    </source>
</evidence>
<organism evidence="1 2">
    <name type="scientific">Musa balbisiana</name>
    <name type="common">Banana</name>
    <dbReference type="NCBI Taxonomy" id="52838"/>
    <lineage>
        <taxon>Eukaryota</taxon>
        <taxon>Viridiplantae</taxon>
        <taxon>Streptophyta</taxon>
        <taxon>Embryophyta</taxon>
        <taxon>Tracheophyta</taxon>
        <taxon>Spermatophyta</taxon>
        <taxon>Magnoliopsida</taxon>
        <taxon>Liliopsida</taxon>
        <taxon>Zingiberales</taxon>
        <taxon>Musaceae</taxon>
        <taxon>Musa</taxon>
    </lineage>
</organism>
<dbReference type="STRING" id="52838.A0A4S8IPD7"/>
<dbReference type="Proteomes" id="UP000317650">
    <property type="component" value="Chromosome 6"/>
</dbReference>
<reference evidence="1 2" key="1">
    <citation type="journal article" date="2019" name="Nat. Plants">
        <title>Genome sequencing of Musa balbisiana reveals subgenome evolution and function divergence in polyploid bananas.</title>
        <authorList>
            <person name="Yao X."/>
        </authorList>
    </citation>
    <scope>NUCLEOTIDE SEQUENCE [LARGE SCALE GENOMIC DNA]</scope>
    <source>
        <strain evidence="2">cv. DH-PKW</strain>
        <tissue evidence="1">Leaves</tissue>
    </source>
</reference>
<accession>A0A4S8IPD7</accession>
<gene>
    <name evidence="1" type="ORF">C4D60_Mb06t15010</name>
</gene>
<sequence>MTPLTTGPGAWETTFAFFSNEIGTVSACPLPSRYGDFGVCENEMCVAYTSRKGLRAWSRSCAGPKLGDCSKDADYYEEGRGRWSCRNEWKRRCSGDCKRLGFLYRKESPVPGTSAKVSTSSHSVYVTSSCRCLFVHNNDE</sequence>
<dbReference type="AlphaFoldDB" id="A0A4S8IPD7"/>
<name>A0A4S8IPD7_MUSBA</name>
<dbReference type="EMBL" id="PYDT01000009">
    <property type="protein sequence ID" value="THU49954.1"/>
    <property type="molecule type" value="Genomic_DNA"/>
</dbReference>
<proteinExistence type="predicted"/>
<keyword evidence="2" id="KW-1185">Reference proteome</keyword>
<evidence type="ECO:0000313" key="1">
    <source>
        <dbReference type="EMBL" id="THU49954.1"/>
    </source>
</evidence>
<protein>
    <recommendedName>
        <fullName evidence="3">Apple domain-containing protein</fullName>
    </recommendedName>
</protein>